<dbReference type="PANTHER" id="PTHR38730:SF1">
    <property type="entry name" value="SLL7028 PROTEIN"/>
    <property type="match status" value="1"/>
</dbReference>
<feature type="domain" description="Putative metallopeptidase" evidence="2">
    <location>
        <begin position="43"/>
        <end position="261"/>
    </location>
</feature>
<organism evidence="3 4">
    <name type="scientific">Clostridium thermobutyricum DSM 4928</name>
    <dbReference type="NCBI Taxonomy" id="1121339"/>
    <lineage>
        <taxon>Bacteria</taxon>
        <taxon>Bacillati</taxon>
        <taxon>Bacillota</taxon>
        <taxon>Clostridia</taxon>
        <taxon>Eubacteriales</taxon>
        <taxon>Clostridiaceae</taxon>
        <taxon>Clostridium</taxon>
    </lineage>
</organism>
<feature type="domain" description="VWA-like" evidence="1">
    <location>
        <begin position="292"/>
        <end position="405"/>
    </location>
</feature>
<dbReference type="RefSeq" id="WP_080021662.1">
    <property type="nucleotide sequence ID" value="NZ_LTAY01000015.1"/>
</dbReference>
<evidence type="ECO:0000313" key="3">
    <source>
        <dbReference type="EMBL" id="OPX50419.1"/>
    </source>
</evidence>
<dbReference type="PANTHER" id="PTHR38730">
    <property type="entry name" value="SLL7028 PROTEIN"/>
    <property type="match status" value="1"/>
</dbReference>
<proteinExistence type="predicted"/>
<dbReference type="Pfam" id="PF09967">
    <property type="entry name" value="DUF2201"/>
    <property type="match status" value="1"/>
</dbReference>
<dbReference type="InterPro" id="IPR025154">
    <property type="entry name" value="Put_metallopeptidase_dom"/>
</dbReference>
<dbReference type="Pfam" id="PF13203">
    <property type="entry name" value="DUF2201_N"/>
    <property type="match status" value="1"/>
</dbReference>
<dbReference type="Proteomes" id="UP000191448">
    <property type="component" value="Unassembled WGS sequence"/>
</dbReference>
<dbReference type="OrthoDB" id="9809307at2"/>
<evidence type="ECO:0000313" key="4">
    <source>
        <dbReference type="Proteomes" id="UP000191448"/>
    </source>
</evidence>
<dbReference type="InterPro" id="IPR036465">
    <property type="entry name" value="vWFA_dom_sf"/>
</dbReference>
<protein>
    <recommendedName>
        <fullName evidence="5">Metal-dependent peptidase</fullName>
    </recommendedName>
</protein>
<evidence type="ECO:0000259" key="2">
    <source>
        <dbReference type="Pfam" id="PF13203"/>
    </source>
</evidence>
<accession>A0A1V4SYU1</accession>
<dbReference type="SUPFAM" id="SSF53300">
    <property type="entry name" value="vWA-like"/>
    <property type="match status" value="1"/>
</dbReference>
<comment type="caution">
    <text evidence="3">The sequence shown here is derived from an EMBL/GenBank/DDBJ whole genome shotgun (WGS) entry which is preliminary data.</text>
</comment>
<name>A0A1V4SYU1_9CLOT</name>
<dbReference type="EMBL" id="LTAY01000015">
    <property type="protein sequence ID" value="OPX50419.1"/>
    <property type="molecule type" value="Genomic_DNA"/>
</dbReference>
<evidence type="ECO:0008006" key="5">
    <source>
        <dbReference type="Google" id="ProtNLM"/>
    </source>
</evidence>
<evidence type="ECO:0000259" key="1">
    <source>
        <dbReference type="Pfam" id="PF09967"/>
    </source>
</evidence>
<reference evidence="3 4" key="1">
    <citation type="submission" date="2016-02" db="EMBL/GenBank/DDBJ databases">
        <title>Genome sequence of Clostridium thermobutyricum DSM 4928.</title>
        <authorList>
            <person name="Poehlein A."/>
            <person name="Daniel R."/>
        </authorList>
    </citation>
    <scope>NUCLEOTIDE SEQUENCE [LARGE SCALE GENOMIC DNA]</scope>
    <source>
        <strain evidence="3 4">DSM 4928</strain>
    </source>
</reference>
<dbReference type="AlphaFoldDB" id="A0A1V4SYU1"/>
<dbReference type="InterPro" id="IPR018698">
    <property type="entry name" value="VWA-like_dom"/>
</dbReference>
<gene>
    <name evidence="3" type="ORF">CLTHE_02760</name>
</gene>
<sequence length="447" mass="52367">MSFDEKREDLYHKALILEEKKGEDSSFNKEFFDLVSDVVIYLMKGENSFFGSFMLKIKRKLSFSLTYPLGTIPFKGEYVMYFNPVLFLQCTKKEMGALFKHEIYHIMFSHYEREKELRNSFSKEAVNVALDVAINQFIKDLPMDAMRLDRAEKEYNVELKEDMPVEYYAKEIDKKIRKREKKEKKDVRSDEAKRSFDINTAHDVWESLDISSELSESIKDKTLNGIESEQAPESIKELIKNRGEAEVPWQSVLKKLIPSIEKGYKKTITRRDRRQSERLDLRGRLRDRIPEIIVAIDISGSISKDEFRKILVEVMNIADTRRAKVKIIECDNKIRRVYDIKSINEIKDRYDSLGSTAFSPVFEYIAENKLFNRPIIYFTDGVGEKSLSVKVNKKNIIWVLTGEDELSLEDGPYVIKKLSYEKKEKIDGAEGIRMYKEVMQDRNSTCL</sequence>